<organism evidence="2 3">
    <name type="scientific">Candidatus Merdibacter merdavium</name>
    <dbReference type="NCBI Taxonomy" id="2838692"/>
    <lineage>
        <taxon>Bacteria</taxon>
        <taxon>Bacillati</taxon>
        <taxon>Bacillota</taxon>
        <taxon>Erysipelotrichia</taxon>
        <taxon>Erysipelotrichales</taxon>
        <taxon>Erysipelotrichaceae</taxon>
        <taxon>Merdibacter</taxon>
    </lineage>
</organism>
<gene>
    <name evidence="2" type="ORF">H9702_09130</name>
</gene>
<dbReference type="AlphaFoldDB" id="A0A9D2NTJ8"/>
<dbReference type="Proteomes" id="UP000823896">
    <property type="component" value="Unassembled WGS sequence"/>
</dbReference>
<evidence type="ECO:0000313" key="3">
    <source>
        <dbReference type="Proteomes" id="UP000823896"/>
    </source>
</evidence>
<feature type="chain" id="PRO_5038845345" description="Lipoprotein" evidence="1">
    <location>
        <begin position="27"/>
        <end position="150"/>
    </location>
</feature>
<evidence type="ECO:0000313" key="2">
    <source>
        <dbReference type="EMBL" id="HJC37271.1"/>
    </source>
</evidence>
<dbReference type="EMBL" id="DWWM01000056">
    <property type="protein sequence ID" value="HJC37271.1"/>
    <property type="molecule type" value="Genomic_DNA"/>
</dbReference>
<reference evidence="2" key="1">
    <citation type="journal article" date="2021" name="PeerJ">
        <title>Extensive microbial diversity within the chicken gut microbiome revealed by metagenomics and culture.</title>
        <authorList>
            <person name="Gilroy R."/>
            <person name="Ravi A."/>
            <person name="Getino M."/>
            <person name="Pursley I."/>
            <person name="Horton D.L."/>
            <person name="Alikhan N.F."/>
            <person name="Baker D."/>
            <person name="Gharbi K."/>
            <person name="Hall N."/>
            <person name="Watson M."/>
            <person name="Adriaenssens E.M."/>
            <person name="Foster-Nyarko E."/>
            <person name="Jarju S."/>
            <person name="Secka A."/>
            <person name="Antonio M."/>
            <person name="Oren A."/>
            <person name="Chaudhuri R.R."/>
            <person name="La Ragione R."/>
            <person name="Hildebrand F."/>
            <person name="Pallen M.J."/>
        </authorList>
    </citation>
    <scope>NUCLEOTIDE SEQUENCE</scope>
    <source>
        <strain evidence="2">CHK187-11901</strain>
    </source>
</reference>
<name>A0A9D2NTJ8_9FIRM</name>
<evidence type="ECO:0000256" key="1">
    <source>
        <dbReference type="SAM" id="SignalP"/>
    </source>
</evidence>
<sequence>MQRMRYIFMALLLAFALFGCSPEADAQPSDMELRAEETISPNEAFVEDEADIVEYTVEVYQGEDNGILVRATSNSAFFAPLQYEVEHDQKISESDVSVEWTTLMGDPKPSEDDQLAIAVVSIADEGDTFCQLKISFVNKAIEMIINAPKQ</sequence>
<accession>A0A9D2NTJ8</accession>
<reference evidence="2" key="2">
    <citation type="submission" date="2021-04" db="EMBL/GenBank/DDBJ databases">
        <authorList>
            <person name="Gilroy R."/>
        </authorList>
    </citation>
    <scope>NUCLEOTIDE SEQUENCE</scope>
    <source>
        <strain evidence="2">CHK187-11901</strain>
    </source>
</reference>
<keyword evidence="1" id="KW-0732">Signal</keyword>
<dbReference type="PROSITE" id="PS51257">
    <property type="entry name" value="PROKAR_LIPOPROTEIN"/>
    <property type="match status" value="1"/>
</dbReference>
<comment type="caution">
    <text evidence="2">The sequence shown here is derived from an EMBL/GenBank/DDBJ whole genome shotgun (WGS) entry which is preliminary data.</text>
</comment>
<protein>
    <recommendedName>
        <fullName evidence="4">Lipoprotein</fullName>
    </recommendedName>
</protein>
<feature type="signal peptide" evidence="1">
    <location>
        <begin position="1"/>
        <end position="26"/>
    </location>
</feature>
<evidence type="ECO:0008006" key="4">
    <source>
        <dbReference type="Google" id="ProtNLM"/>
    </source>
</evidence>
<proteinExistence type="predicted"/>